<dbReference type="AlphaFoldDB" id="A0AAU9EWR9"/>
<feature type="chain" id="PRO_5043336433" description="Cytochrome c domain-containing protein" evidence="5">
    <location>
        <begin position="26"/>
        <end position="128"/>
    </location>
</feature>
<keyword evidence="8" id="KW-1185">Reference proteome</keyword>
<dbReference type="InterPro" id="IPR036909">
    <property type="entry name" value="Cyt_c-like_dom_sf"/>
</dbReference>
<organism evidence="7 8">
    <name type="scientific">Desulfoferula mesophila</name>
    <dbReference type="NCBI Taxonomy" id="3058419"/>
    <lineage>
        <taxon>Bacteria</taxon>
        <taxon>Pseudomonadati</taxon>
        <taxon>Thermodesulfobacteriota</taxon>
        <taxon>Desulfarculia</taxon>
        <taxon>Desulfarculales</taxon>
        <taxon>Desulfarculaceae</taxon>
        <taxon>Desulfoferula</taxon>
    </lineage>
</organism>
<feature type="domain" description="Cytochrome c" evidence="6">
    <location>
        <begin position="45"/>
        <end position="128"/>
    </location>
</feature>
<dbReference type="Proteomes" id="UP001366166">
    <property type="component" value="Chromosome"/>
</dbReference>
<evidence type="ECO:0000256" key="2">
    <source>
        <dbReference type="ARBA" id="ARBA00022723"/>
    </source>
</evidence>
<evidence type="ECO:0000313" key="7">
    <source>
        <dbReference type="EMBL" id="BEQ14158.1"/>
    </source>
</evidence>
<protein>
    <recommendedName>
        <fullName evidence="6">Cytochrome c domain-containing protein</fullName>
    </recommendedName>
</protein>
<accession>A0AAU9EWR9</accession>
<name>A0AAU9EWR9_9BACT</name>
<dbReference type="GO" id="GO:0020037">
    <property type="term" value="F:heme binding"/>
    <property type="evidence" value="ECO:0007669"/>
    <property type="project" value="InterPro"/>
</dbReference>
<evidence type="ECO:0000259" key="6">
    <source>
        <dbReference type="PROSITE" id="PS51007"/>
    </source>
</evidence>
<gene>
    <name evidence="7" type="ORF">FAK_12240</name>
</gene>
<dbReference type="GO" id="GO:0046872">
    <property type="term" value="F:metal ion binding"/>
    <property type="evidence" value="ECO:0007669"/>
    <property type="project" value="UniProtKB-KW"/>
</dbReference>
<reference evidence="8" key="1">
    <citation type="journal article" date="2023" name="Arch. Microbiol.">
        <title>Desulfoferula mesophilus gen. nov. sp. nov., a mesophilic sulfate-reducing bacterium isolated from a brackish lake sediment.</title>
        <authorList>
            <person name="Watanabe T."/>
            <person name="Yabe T."/>
            <person name="Tsuji J.M."/>
            <person name="Fukui M."/>
        </authorList>
    </citation>
    <scope>NUCLEOTIDE SEQUENCE [LARGE SCALE GENOMIC DNA]</scope>
    <source>
        <strain evidence="8">12FAK</strain>
    </source>
</reference>
<feature type="signal peptide" evidence="5">
    <location>
        <begin position="1"/>
        <end position="25"/>
    </location>
</feature>
<evidence type="ECO:0000256" key="1">
    <source>
        <dbReference type="ARBA" id="ARBA00022617"/>
    </source>
</evidence>
<proteinExistence type="predicted"/>
<dbReference type="SUPFAM" id="SSF46626">
    <property type="entry name" value="Cytochrome c"/>
    <property type="match status" value="1"/>
</dbReference>
<evidence type="ECO:0000256" key="3">
    <source>
        <dbReference type="ARBA" id="ARBA00023004"/>
    </source>
</evidence>
<dbReference type="Gene3D" id="1.10.760.10">
    <property type="entry name" value="Cytochrome c-like domain"/>
    <property type="match status" value="1"/>
</dbReference>
<keyword evidence="2 4" id="KW-0479">Metal-binding</keyword>
<sequence>MQAGWLQLRVALFLVLALSAGVAYAHQGAGGKSEAAAAQPAPSPRLVAQGQALFQKYCATCHAPRDGKRDEAPSLAGLYQRKLTPAMKHPVNDANIGGHIKQGGPVMPPFPWLGKEEIAALLAYLKTL</sequence>
<dbReference type="KEGG" id="dmp:FAK_12240"/>
<evidence type="ECO:0000313" key="8">
    <source>
        <dbReference type="Proteomes" id="UP001366166"/>
    </source>
</evidence>
<dbReference type="RefSeq" id="WP_338605884.1">
    <property type="nucleotide sequence ID" value="NZ_AP028679.1"/>
</dbReference>
<dbReference type="Pfam" id="PF00034">
    <property type="entry name" value="Cytochrom_C"/>
    <property type="match status" value="1"/>
</dbReference>
<keyword evidence="1 4" id="KW-0349">Heme</keyword>
<keyword evidence="3 4" id="KW-0408">Iron</keyword>
<dbReference type="GO" id="GO:0009055">
    <property type="term" value="F:electron transfer activity"/>
    <property type="evidence" value="ECO:0007669"/>
    <property type="project" value="InterPro"/>
</dbReference>
<dbReference type="EMBL" id="AP028679">
    <property type="protein sequence ID" value="BEQ14158.1"/>
    <property type="molecule type" value="Genomic_DNA"/>
</dbReference>
<dbReference type="PROSITE" id="PS51007">
    <property type="entry name" value="CYTC"/>
    <property type="match status" value="1"/>
</dbReference>
<keyword evidence="5" id="KW-0732">Signal</keyword>
<dbReference type="InterPro" id="IPR009056">
    <property type="entry name" value="Cyt_c-like_dom"/>
</dbReference>
<evidence type="ECO:0000256" key="5">
    <source>
        <dbReference type="SAM" id="SignalP"/>
    </source>
</evidence>
<evidence type="ECO:0000256" key="4">
    <source>
        <dbReference type="PROSITE-ProRule" id="PRU00433"/>
    </source>
</evidence>